<proteinExistence type="inferred from homology"/>
<dbReference type="EC" id="3.4.16.-" evidence="7"/>
<dbReference type="SUPFAM" id="SSF52317">
    <property type="entry name" value="Class I glutamine amidotransferase-like"/>
    <property type="match status" value="1"/>
</dbReference>
<evidence type="ECO:0000256" key="8">
    <source>
        <dbReference type="SAM" id="Phobius"/>
    </source>
</evidence>
<dbReference type="STRING" id="5353.A0A1Q3EE16"/>
<dbReference type="Gene3D" id="3.40.50.880">
    <property type="match status" value="1"/>
</dbReference>
<evidence type="ECO:0000256" key="5">
    <source>
        <dbReference type="ARBA" id="ARBA00022801"/>
    </source>
</evidence>
<dbReference type="SUPFAM" id="SSF53474">
    <property type="entry name" value="alpha/beta-Hydrolases"/>
    <property type="match status" value="1"/>
</dbReference>
<dbReference type="InterPro" id="IPR021196">
    <property type="entry name" value="PdxT/SNO_CS"/>
</dbReference>
<dbReference type="PROSITE" id="PS51130">
    <property type="entry name" value="PDXT_SNO_2"/>
    <property type="match status" value="1"/>
</dbReference>
<dbReference type="GO" id="GO:0006508">
    <property type="term" value="P:proteolysis"/>
    <property type="evidence" value="ECO:0007669"/>
    <property type="project" value="UniProtKB-KW"/>
</dbReference>
<dbReference type="PANTHER" id="PTHR11802:SF479">
    <property type="entry name" value="CARBOXYPEPTIDASE"/>
    <property type="match status" value="1"/>
</dbReference>
<evidence type="ECO:0000256" key="3">
    <source>
        <dbReference type="ARBA" id="ARBA00022645"/>
    </source>
</evidence>
<evidence type="ECO:0000256" key="2">
    <source>
        <dbReference type="ARBA" id="ARBA00009431"/>
    </source>
</evidence>
<feature type="transmembrane region" description="Helical" evidence="8">
    <location>
        <begin position="364"/>
        <end position="382"/>
    </location>
</feature>
<sequence>MDGYEQGLLPFNILGRETVTRFLEQNSTFTLGDNSFISMYAKSSILLVRAATLSAIYRTDMWQQRAEIFSVQFTALDNLLSSFNSSLIPLSQNAPASSEYFSYAFVTHLTTKAAIITLHSKLRDISSESAEKVLSAAEACTDMIAGNISSDSTAHANPLLPSLWMTGAFAEHEASLNRLDLNNRKLNVVFVRTPDDLSRCDALIIPGGESTTIALLARLAGLSEPLKEFTRTKPVWGTCAGAILLSQSVVGAKKGGQELLGGMSIKIARNGWGSQVESFEVPLELNGIKESTRPFQAFFIRAPVVLELSSLHDESPITVVARIPLNLLPPSLIEENMTEDDPRTVVALLVCLHNKTTIRISMRFYYIMVFQVVLLVLTLLSGTDARRMRKSELHARQQEAAKRFQERAAPVTSGPHVERRSGVQNITFSNPKASEFWVDGSNFPEVDFDIGPSWAGLLPISSSPDETRKLFFWFFPPGPEGSLDDLIFWTDDGPGCSSLEGILQENGPFSWSWGTAQPIVNEQSWTNLSSVLWVEQPVGTGFSQGTPNITNENDLAEQLVGFFNQFLDIFSELKGKNFWLTGESYAGMYVPYVANFIYENPGIVDLNLKGIWVSDPVLGWDVVQEQIPAVDFVHKYENVFALSETVMAQLDATAEKCNYTGYVDKFVTFPPAGPLPLPGDSTEAARGCDVWDTIFDEALAVNPAFNIYRVFDVFPILWDVLGFPGSFPDVQLSPLYFDREDVKLAIHAPVDVDWTECSNVDVFPRGDSSLPPAFTVLPNVIEKSERSVIAHGLADFILIAEGARIVIQNMTWGGLQGFQTPIANDSLIVGGVSLGTSHTERNLTFVEVVQSGHMIPQFSPLAAFQVMQFLLGFRESPTD</sequence>
<keyword evidence="10" id="KW-1185">Reference proteome</keyword>
<gene>
    <name evidence="9" type="ORF">LENED_007325</name>
</gene>
<dbReference type="NCBIfam" id="TIGR03800">
    <property type="entry name" value="PLP_synth_Pdx2"/>
    <property type="match status" value="1"/>
</dbReference>
<dbReference type="InterPro" id="IPR002161">
    <property type="entry name" value="PdxT/SNO"/>
</dbReference>
<keyword evidence="6" id="KW-0325">Glycoprotein</keyword>
<dbReference type="EMBL" id="BDGU01000251">
    <property type="protein sequence ID" value="GAW05465.1"/>
    <property type="molecule type" value="Genomic_DNA"/>
</dbReference>
<dbReference type="PROSITE" id="PS01236">
    <property type="entry name" value="PDXT_SNO_1"/>
    <property type="match status" value="1"/>
</dbReference>
<keyword evidence="5 7" id="KW-0378">Hydrolase</keyword>
<accession>A0A1Q3EE16</accession>
<evidence type="ECO:0000313" key="9">
    <source>
        <dbReference type="EMBL" id="GAW05465.1"/>
    </source>
</evidence>
<protein>
    <recommendedName>
        <fullName evidence="7">Carboxypeptidase</fullName>
        <ecNumber evidence="7">3.4.16.-</ecNumber>
    </recommendedName>
</protein>
<dbReference type="Gene3D" id="3.40.50.1820">
    <property type="entry name" value="alpha/beta hydrolase"/>
    <property type="match status" value="1"/>
</dbReference>
<evidence type="ECO:0000256" key="1">
    <source>
        <dbReference type="ARBA" id="ARBA00008345"/>
    </source>
</evidence>
<comment type="similarity">
    <text evidence="2 7">Belongs to the peptidase S10 family.</text>
</comment>
<dbReference type="Proteomes" id="UP000188533">
    <property type="component" value="Unassembled WGS sequence"/>
</dbReference>
<dbReference type="PANTHER" id="PTHR11802">
    <property type="entry name" value="SERINE PROTEASE FAMILY S10 SERINE CARBOXYPEPTIDASE"/>
    <property type="match status" value="1"/>
</dbReference>
<evidence type="ECO:0000313" key="10">
    <source>
        <dbReference type="Proteomes" id="UP000188533"/>
    </source>
</evidence>
<keyword evidence="8" id="KW-1133">Transmembrane helix</keyword>
<keyword evidence="8" id="KW-0812">Transmembrane</keyword>
<reference evidence="9 10" key="1">
    <citation type="submission" date="2016-08" db="EMBL/GenBank/DDBJ databases">
        <authorList>
            <consortium name="Lentinula edodes genome sequencing consortium"/>
            <person name="Sakamoto Y."/>
            <person name="Nakade K."/>
            <person name="Sato S."/>
            <person name="Yoshida Y."/>
            <person name="Miyazaki K."/>
            <person name="Natsume S."/>
            <person name="Konno N."/>
        </authorList>
    </citation>
    <scope>NUCLEOTIDE SEQUENCE [LARGE SCALE GENOMIC DNA]</scope>
    <source>
        <strain evidence="9 10">NBRC 111202</strain>
    </source>
</reference>
<dbReference type="Pfam" id="PF01174">
    <property type="entry name" value="SNO"/>
    <property type="match status" value="1"/>
</dbReference>
<keyword evidence="4 7" id="KW-0645">Protease</keyword>
<keyword evidence="8" id="KW-0472">Membrane</keyword>
<dbReference type="GO" id="GO:0042823">
    <property type="term" value="P:pyridoxal phosphate biosynthetic process"/>
    <property type="evidence" value="ECO:0007669"/>
    <property type="project" value="InterPro"/>
</dbReference>
<dbReference type="InterPro" id="IPR033124">
    <property type="entry name" value="Ser_caboxypep_his_AS"/>
</dbReference>
<organism evidence="9 10">
    <name type="scientific">Lentinula edodes</name>
    <name type="common">Shiitake mushroom</name>
    <name type="synonym">Lentinus edodes</name>
    <dbReference type="NCBI Taxonomy" id="5353"/>
    <lineage>
        <taxon>Eukaryota</taxon>
        <taxon>Fungi</taxon>
        <taxon>Dikarya</taxon>
        <taxon>Basidiomycota</taxon>
        <taxon>Agaricomycotina</taxon>
        <taxon>Agaricomycetes</taxon>
        <taxon>Agaricomycetidae</taxon>
        <taxon>Agaricales</taxon>
        <taxon>Marasmiineae</taxon>
        <taxon>Omphalotaceae</taxon>
        <taxon>Lentinula</taxon>
    </lineage>
</organism>
<dbReference type="Pfam" id="PF00450">
    <property type="entry name" value="Peptidase_S10"/>
    <property type="match status" value="1"/>
</dbReference>
<keyword evidence="3 7" id="KW-0121">Carboxypeptidase</keyword>
<dbReference type="PROSITE" id="PS00560">
    <property type="entry name" value="CARBOXYPEPT_SER_HIS"/>
    <property type="match status" value="1"/>
</dbReference>
<reference evidence="9 10" key="2">
    <citation type="submission" date="2017-02" db="EMBL/GenBank/DDBJ databases">
        <title>A genome survey and senescence transcriptome analysis in Lentinula edodes.</title>
        <authorList>
            <person name="Sakamoto Y."/>
            <person name="Nakade K."/>
            <person name="Sato S."/>
            <person name="Yoshida Y."/>
            <person name="Miyazaki K."/>
            <person name="Natsume S."/>
            <person name="Konno N."/>
        </authorList>
    </citation>
    <scope>NUCLEOTIDE SEQUENCE [LARGE SCALE GENOMIC DNA]</scope>
    <source>
        <strain evidence="9 10">NBRC 111202</strain>
    </source>
</reference>
<dbReference type="InterPro" id="IPR001563">
    <property type="entry name" value="Peptidase_S10"/>
</dbReference>
<dbReference type="PRINTS" id="PR00724">
    <property type="entry name" value="CRBOXYPTASEC"/>
</dbReference>
<dbReference type="InterPro" id="IPR029062">
    <property type="entry name" value="Class_I_gatase-like"/>
</dbReference>
<dbReference type="GO" id="GO:0004185">
    <property type="term" value="F:serine-type carboxypeptidase activity"/>
    <property type="evidence" value="ECO:0007669"/>
    <property type="project" value="UniProtKB-UniRule"/>
</dbReference>
<dbReference type="GO" id="GO:0004359">
    <property type="term" value="F:glutaminase activity"/>
    <property type="evidence" value="ECO:0007669"/>
    <property type="project" value="InterPro"/>
</dbReference>
<comment type="caution">
    <text evidence="9">The sequence shown here is derived from an EMBL/GenBank/DDBJ whole genome shotgun (WGS) entry which is preliminary data.</text>
</comment>
<dbReference type="InterPro" id="IPR018202">
    <property type="entry name" value="Ser_caboxypep_ser_AS"/>
</dbReference>
<evidence type="ECO:0000256" key="4">
    <source>
        <dbReference type="ARBA" id="ARBA00022670"/>
    </source>
</evidence>
<dbReference type="InterPro" id="IPR029058">
    <property type="entry name" value="AB_hydrolase_fold"/>
</dbReference>
<dbReference type="AlphaFoldDB" id="A0A1Q3EE16"/>
<comment type="similarity">
    <text evidence="1">Belongs to the glutaminase PdxT/SNO family.</text>
</comment>
<evidence type="ECO:0000256" key="6">
    <source>
        <dbReference type="ARBA" id="ARBA00023180"/>
    </source>
</evidence>
<name>A0A1Q3EE16_LENED</name>
<dbReference type="PROSITE" id="PS00131">
    <property type="entry name" value="CARBOXYPEPT_SER_SER"/>
    <property type="match status" value="1"/>
</dbReference>
<evidence type="ECO:0000256" key="7">
    <source>
        <dbReference type="RuleBase" id="RU361156"/>
    </source>
</evidence>